<evidence type="ECO:0000256" key="5">
    <source>
        <dbReference type="ARBA" id="ARBA00023136"/>
    </source>
</evidence>
<feature type="transmembrane region" description="Helical" evidence="6">
    <location>
        <begin position="16"/>
        <end position="31"/>
    </location>
</feature>
<dbReference type="RefSeq" id="WP_027447844.1">
    <property type="nucleotide sequence ID" value="NZ_AVPF01000025.1"/>
</dbReference>
<comment type="caution">
    <text evidence="7">The sequence shown here is derived from an EMBL/GenBank/DDBJ whole genome shotgun (WGS) entry which is preliminary data.</text>
</comment>
<evidence type="ECO:0000256" key="2">
    <source>
        <dbReference type="ARBA" id="ARBA00022475"/>
    </source>
</evidence>
<evidence type="ECO:0000256" key="4">
    <source>
        <dbReference type="ARBA" id="ARBA00022989"/>
    </source>
</evidence>
<evidence type="ECO:0000313" key="7">
    <source>
        <dbReference type="EMBL" id="KGX87279.1"/>
    </source>
</evidence>
<keyword evidence="8" id="KW-1185">Reference proteome</keyword>
<keyword evidence="5 6" id="KW-0472">Membrane</keyword>
<dbReference type="PANTHER" id="PTHR40035:SF1">
    <property type="entry name" value="ATP SYNTHASE PROTEIN I"/>
    <property type="match status" value="1"/>
</dbReference>
<dbReference type="OrthoDB" id="2355635at2"/>
<reference evidence="7 8" key="1">
    <citation type="submission" date="2013-08" db="EMBL/GenBank/DDBJ databases">
        <authorList>
            <person name="Huang J."/>
            <person name="Wang G."/>
        </authorList>
    </citation>
    <scope>NUCLEOTIDE SEQUENCE [LARGE SCALE GENOMIC DNA]</scope>
    <source>
        <strain evidence="7 8">BH030004</strain>
    </source>
</reference>
<evidence type="ECO:0000313" key="8">
    <source>
        <dbReference type="Proteomes" id="UP000030403"/>
    </source>
</evidence>
<name>A0A0A5G5E4_9BACI</name>
<comment type="subcellular location">
    <subcellularLocation>
        <location evidence="1">Cell membrane</location>
        <topology evidence="1">Multi-pass membrane protein</topology>
    </subcellularLocation>
</comment>
<organism evidence="7 8">
    <name type="scientific">Pontibacillus marinus BH030004 = DSM 16465</name>
    <dbReference type="NCBI Taxonomy" id="1385511"/>
    <lineage>
        <taxon>Bacteria</taxon>
        <taxon>Bacillati</taxon>
        <taxon>Bacillota</taxon>
        <taxon>Bacilli</taxon>
        <taxon>Bacillales</taxon>
        <taxon>Bacillaceae</taxon>
        <taxon>Pontibacillus</taxon>
    </lineage>
</organism>
<feature type="transmembrane region" description="Helical" evidence="6">
    <location>
        <begin position="73"/>
        <end position="91"/>
    </location>
</feature>
<keyword evidence="2" id="KW-1003">Cell membrane</keyword>
<dbReference type="InterPro" id="IPR005598">
    <property type="entry name" value="ATP_synth_I"/>
</dbReference>
<dbReference type="AlphaFoldDB" id="A0A0A5G5E4"/>
<dbReference type="InterPro" id="IPR039072">
    <property type="entry name" value="ATP_synth_I_Bacilli"/>
</dbReference>
<dbReference type="STRING" id="1385511.GCA_000425225_00359"/>
<protein>
    <submittedName>
        <fullName evidence="7">ATP synthase I</fullName>
    </submittedName>
</protein>
<sequence length="124" mass="14399">MTDPQYKTMITRQRKWMIYLLALFVLGWGFLPYQEIFLGLILGAVLSFFNLWLMQRKINQMGQAAEENRTSRAFGTFSRMAAAGLAILIALRFQQHFHLIAVVLGLMTTYVVIMIEFLVSRFKD</sequence>
<dbReference type="EMBL" id="AVPF01000025">
    <property type="protein sequence ID" value="KGX87279.1"/>
    <property type="molecule type" value="Genomic_DNA"/>
</dbReference>
<keyword evidence="4 6" id="KW-1133">Transmembrane helix</keyword>
<evidence type="ECO:0000256" key="1">
    <source>
        <dbReference type="ARBA" id="ARBA00004651"/>
    </source>
</evidence>
<dbReference type="Proteomes" id="UP000030403">
    <property type="component" value="Unassembled WGS sequence"/>
</dbReference>
<dbReference type="GO" id="GO:0005886">
    <property type="term" value="C:plasma membrane"/>
    <property type="evidence" value="ECO:0007669"/>
    <property type="project" value="UniProtKB-SubCell"/>
</dbReference>
<gene>
    <name evidence="7" type="ORF">N783_10115</name>
</gene>
<dbReference type="PANTHER" id="PTHR40035">
    <property type="entry name" value="ATP SYNTHASE PROTEIN I"/>
    <property type="match status" value="1"/>
</dbReference>
<evidence type="ECO:0000256" key="6">
    <source>
        <dbReference type="SAM" id="Phobius"/>
    </source>
</evidence>
<dbReference type="Pfam" id="PF03899">
    <property type="entry name" value="ATP-synt_I"/>
    <property type="match status" value="1"/>
</dbReference>
<accession>A0A0A5G5E4</accession>
<dbReference type="eggNOG" id="ENOG5032XWN">
    <property type="taxonomic scope" value="Bacteria"/>
</dbReference>
<evidence type="ECO:0000256" key="3">
    <source>
        <dbReference type="ARBA" id="ARBA00022692"/>
    </source>
</evidence>
<proteinExistence type="predicted"/>
<keyword evidence="3 6" id="KW-0812">Transmembrane</keyword>
<feature type="transmembrane region" description="Helical" evidence="6">
    <location>
        <begin position="37"/>
        <end position="53"/>
    </location>
</feature>
<feature type="transmembrane region" description="Helical" evidence="6">
    <location>
        <begin position="97"/>
        <end position="119"/>
    </location>
</feature>